<organism evidence="1 2">
    <name type="scientific">Vibrio owensii</name>
    <dbReference type="NCBI Taxonomy" id="696485"/>
    <lineage>
        <taxon>Bacteria</taxon>
        <taxon>Pseudomonadati</taxon>
        <taxon>Pseudomonadota</taxon>
        <taxon>Gammaproteobacteria</taxon>
        <taxon>Vibrionales</taxon>
        <taxon>Vibrionaceae</taxon>
        <taxon>Vibrio</taxon>
    </lineage>
</organism>
<dbReference type="PROSITE" id="PS51257">
    <property type="entry name" value="PROKAR_LIPOPROTEIN"/>
    <property type="match status" value="1"/>
</dbReference>
<proteinExistence type="predicted"/>
<dbReference type="AlphaFoldDB" id="A0AAU9Q033"/>
<accession>A0AAU9Q033</accession>
<evidence type="ECO:0000313" key="1">
    <source>
        <dbReference type="EMBL" id="CAH1521467.1"/>
    </source>
</evidence>
<name>A0AAU9Q033_9VIBR</name>
<protein>
    <submittedName>
        <fullName evidence="1">Uncharacterized protein</fullName>
    </submittedName>
</protein>
<sequence length="332" mass="36321">MMTTNKQVFALSFITLLLAGCSPSSDVKTNRSLDDYKGSASITQGLATTVKTNLFECENGRSRIAGIGEIADANGKVWTVPAQNHFTTALKAVDLYEECANIAPNSIADVDEDSVPVAVIDSDGEEITGYIFADNYFELYINGQLIAVDAVPFTPFNSSIVKFKVSKPYTIAVKVIDWEENLGLGTEDNRGKAFHPGDGGFIASFSDGTVTGSDWQAQTFYTAPIYDLSCLSEVDGHNLEKLRLSENCTTEGTDNGENAYAAHWETPNNWMAKDFDAASWPQATEYSEDDIGVNNKKSYMNFIEKFSGAGASFIWSTNVVLDNEVLLRYEVK</sequence>
<dbReference type="RefSeq" id="WP_409930082.1">
    <property type="nucleotide sequence ID" value="NZ_CAKMTQ010000001.1"/>
</dbReference>
<comment type="caution">
    <text evidence="1">The sequence shown here is derived from an EMBL/GenBank/DDBJ whole genome shotgun (WGS) entry which is preliminary data.</text>
</comment>
<gene>
    <name evidence="1" type="ORF">THF1D04_10914</name>
</gene>
<reference evidence="1" key="1">
    <citation type="submission" date="2022-01" db="EMBL/GenBank/DDBJ databases">
        <authorList>
            <person name="Lagorce A."/>
        </authorList>
    </citation>
    <scope>NUCLEOTIDE SEQUENCE</scope>
    <source>
        <strain evidence="1">Th15_F1_D04</strain>
    </source>
</reference>
<evidence type="ECO:0000313" key="2">
    <source>
        <dbReference type="Proteomes" id="UP001295420"/>
    </source>
</evidence>
<dbReference type="Proteomes" id="UP001295420">
    <property type="component" value="Unassembled WGS sequence"/>
</dbReference>
<dbReference type="EMBL" id="CAKMTQ010000001">
    <property type="protein sequence ID" value="CAH1521467.1"/>
    <property type="molecule type" value="Genomic_DNA"/>
</dbReference>
<dbReference type="Gene3D" id="2.60.120.260">
    <property type="entry name" value="Galactose-binding domain-like"/>
    <property type="match status" value="1"/>
</dbReference>